<gene>
    <name evidence="12" type="ORF">ACFFFR_02095</name>
</gene>
<keyword evidence="9" id="KW-0676">Redox-active center</keyword>
<organism evidence="12 13">
    <name type="scientific">Micrococcoides hystricis</name>
    <dbReference type="NCBI Taxonomy" id="1572761"/>
    <lineage>
        <taxon>Bacteria</taxon>
        <taxon>Bacillati</taxon>
        <taxon>Actinomycetota</taxon>
        <taxon>Actinomycetes</taxon>
        <taxon>Micrococcales</taxon>
        <taxon>Micrococcaceae</taxon>
        <taxon>Micrococcoides</taxon>
    </lineage>
</organism>
<dbReference type="InterPro" id="IPR041714">
    <property type="entry name" value="VKOR_Actinobacteria"/>
</dbReference>
<evidence type="ECO:0000259" key="11">
    <source>
        <dbReference type="SMART" id="SM00756"/>
    </source>
</evidence>
<evidence type="ECO:0000256" key="3">
    <source>
        <dbReference type="ARBA" id="ARBA00022692"/>
    </source>
</evidence>
<evidence type="ECO:0000256" key="8">
    <source>
        <dbReference type="ARBA" id="ARBA00023157"/>
    </source>
</evidence>
<dbReference type="CDD" id="cd12922">
    <property type="entry name" value="VKOR_5"/>
    <property type="match status" value="1"/>
</dbReference>
<feature type="domain" description="Vitamin K epoxide reductase" evidence="11">
    <location>
        <begin position="26"/>
        <end position="167"/>
    </location>
</feature>
<keyword evidence="7 10" id="KW-0472">Membrane</keyword>
<keyword evidence="6" id="KW-0560">Oxidoreductase</keyword>
<comment type="caution">
    <text evidence="12">The sequence shown here is derived from an EMBL/GenBank/DDBJ whole genome shotgun (WGS) entry which is preliminary data.</text>
</comment>
<evidence type="ECO:0000256" key="4">
    <source>
        <dbReference type="ARBA" id="ARBA00022719"/>
    </source>
</evidence>
<evidence type="ECO:0000256" key="5">
    <source>
        <dbReference type="ARBA" id="ARBA00022989"/>
    </source>
</evidence>
<keyword evidence="5 10" id="KW-1133">Transmembrane helix</keyword>
<proteinExistence type="inferred from homology"/>
<feature type="transmembrane region" description="Helical" evidence="10">
    <location>
        <begin position="28"/>
        <end position="49"/>
    </location>
</feature>
<keyword evidence="8" id="KW-1015">Disulfide bond</keyword>
<evidence type="ECO:0000256" key="2">
    <source>
        <dbReference type="ARBA" id="ARBA00006214"/>
    </source>
</evidence>
<dbReference type="Proteomes" id="UP001589862">
    <property type="component" value="Unassembled WGS sequence"/>
</dbReference>
<evidence type="ECO:0000256" key="7">
    <source>
        <dbReference type="ARBA" id="ARBA00023136"/>
    </source>
</evidence>
<evidence type="ECO:0000313" key="13">
    <source>
        <dbReference type="Proteomes" id="UP001589862"/>
    </source>
</evidence>
<evidence type="ECO:0000256" key="10">
    <source>
        <dbReference type="SAM" id="Phobius"/>
    </source>
</evidence>
<keyword evidence="13" id="KW-1185">Reference proteome</keyword>
<evidence type="ECO:0000256" key="6">
    <source>
        <dbReference type="ARBA" id="ARBA00023002"/>
    </source>
</evidence>
<dbReference type="EMBL" id="JBHLUB010000001">
    <property type="protein sequence ID" value="MFC0581182.1"/>
    <property type="molecule type" value="Genomic_DNA"/>
</dbReference>
<feature type="transmembrane region" description="Helical" evidence="10">
    <location>
        <begin position="141"/>
        <end position="163"/>
    </location>
</feature>
<name>A0ABV6P9X9_9MICC</name>
<feature type="transmembrane region" description="Helical" evidence="10">
    <location>
        <begin position="184"/>
        <end position="205"/>
    </location>
</feature>
<protein>
    <submittedName>
        <fullName evidence="12">Vitamin K epoxide reductase family protein</fullName>
    </submittedName>
</protein>
<dbReference type="InterPro" id="IPR038354">
    <property type="entry name" value="VKOR_sf"/>
</dbReference>
<accession>A0ABV6P9X9</accession>
<comment type="subcellular location">
    <subcellularLocation>
        <location evidence="1">Membrane</location>
        <topology evidence="1">Multi-pass membrane protein</topology>
    </subcellularLocation>
</comment>
<comment type="similarity">
    <text evidence="2">Belongs to the VKOR family.</text>
</comment>
<reference evidence="12 13" key="1">
    <citation type="submission" date="2024-09" db="EMBL/GenBank/DDBJ databases">
        <authorList>
            <person name="Sun Q."/>
            <person name="Mori K."/>
        </authorList>
    </citation>
    <scope>NUCLEOTIDE SEQUENCE [LARGE SCALE GENOMIC DNA]</scope>
    <source>
        <strain evidence="12 13">NCAIM B.02604</strain>
    </source>
</reference>
<dbReference type="SMART" id="SM00756">
    <property type="entry name" value="VKc"/>
    <property type="match status" value="1"/>
</dbReference>
<keyword evidence="3 10" id="KW-0812">Transmembrane</keyword>
<dbReference type="InterPro" id="IPR012932">
    <property type="entry name" value="VKOR"/>
</dbReference>
<keyword evidence="4" id="KW-0874">Quinone</keyword>
<dbReference type="Pfam" id="PF07884">
    <property type="entry name" value="VKOR"/>
    <property type="match status" value="1"/>
</dbReference>
<feature type="transmembrane region" description="Helical" evidence="10">
    <location>
        <begin position="89"/>
        <end position="108"/>
    </location>
</feature>
<dbReference type="RefSeq" id="WP_377457820.1">
    <property type="nucleotide sequence ID" value="NZ_JBHLUB010000001.1"/>
</dbReference>
<sequence length="211" mass="23686">MSTNTETATDSVQETEVESSPWYTRDTVFGWFWAITSVIALIASVTLMAEKMAVLENPNHVTSCDVNPWVSCGTVMKSWQASLFGFPNQFIGVIGYAMMAAIGMAMAAGAKFARWFRIGMWLGATFALVFCLWLFTQAVWVIGALCLYCMVVWAMAIPMWVYLSAKLWSERKTTSPQTRRVVAEWSWVLVVVLYVAITGAILLHFRNLFFG</sequence>
<feature type="transmembrane region" description="Helical" evidence="10">
    <location>
        <begin position="115"/>
        <end position="135"/>
    </location>
</feature>
<dbReference type="Gene3D" id="1.20.1440.130">
    <property type="entry name" value="VKOR domain"/>
    <property type="match status" value="1"/>
</dbReference>
<evidence type="ECO:0000256" key="9">
    <source>
        <dbReference type="ARBA" id="ARBA00023284"/>
    </source>
</evidence>
<evidence type="ECO:0000256" key="1">
    <source>
        <dbReference type="ARBA" id="ARBA00004141"/>
    </source>
</evidence>
<evidence type="ECO:0000313" key="12">
    <source>
        <dbReference type="EMBL" id="MFC0581182.1"/>
    </source>
</evidence>